<reference evidence="2" key="1">
    <citation type="submission" date="2020-11" db="EMBL/GenBank/DDBJ databases">
        <authorList>
            <consortium name="DOE Joint Genome Institute"/>
            <person name="Ahrendt S."/>
            <person name="Riley R."/>
            <person name="Andreopoulos W."/>
            <person name="Labutti K."/>
            <person name="Pangilinan J."/>
            <person name="Ruiz-Duenas F.J."/>
            <person name="Barrasa J.M."/>
            <person name="Sanchez-Garcia M."/>
            <person name="Camarero S."/>
            <person name="Miyauchi S."/>
            <person name="Serrano A."/>
            <person name="Linde D."/>
            <person name="Babiker R."/>
            <person name="Drula E."/>
            <person name="Ayuso-Fernandez I."/>
            <person name="Pacheco R."/>
            <person name="Padilla G."/>
            <person name="Ferreira P."/>
            <person name="Barriuso J."/>
            <person name="Kellner H."/>
            <person name="Castanera R."/>
            <person name="Alfaro M."/>
            <person name="Ramirez L."/>
            <person name="Pisabarro A.G."/>
            <person name="Kuo A."/>
            <person name="Tritt A."/>
            <person name="Lipzen A."/>
            <person name="He G."/>
            <person name="Yan M."/>
            <person name="Ng V."/>
            <person name="Cullen D."/>
            <person name="Martin F."/>
            <person name="Rosso M.-N."/>
            <person name="Henrissat B."/>
            <person name="Hibbett D."/>
            <person name="Martinez A.T."/>
            <person name="Grigoriev I.V."/>
        </authorList>
    </citation>
    <scope>NUCLEOTIDE SEQUENCE</scope>
    <source>
        <strain evidence="2">MF-IS2</strain>
    </source>
</reference>
<dbReference type="AlphaFoldDB" id="A0A9P5X754"/>
<sequence>MSCMHLDQVKSIRPPTVQSVHHEVCALCFDGQDSPTGVDVCRCLDSTRQHAKLHFDKTHHGFTLNVRRKLKPNAQRVEDEEPPAKMKKLAIAEEREEDKYEHILTLKCWLCDSSTGGKPIPDALQDPKIKALTDGTMTSLSSSRQSEVKAWEEEIVPCGRALLLQKKTSEPIPASAMRDLWFSQLRGRPLHGGFGGKDHGLAHFNEPKHPVNVKLGTITPEGNYYYYPPKDARPGADFADFASKMPCGNKAY</sequence>
<dbReference type="SUPFAM" id="SSF57850">
    <property type="entry name" value="RING/U-box"/>
    <property type="match status" value="2"/>
</dbReference>
<proteinExistence type="predicted"/>
<evidence type="ECO:0000313" key="2">
    <source>
        <dbReference type="EMBL" id="KAF9445759.1"/>
    </source>
</evidence>
<feature type="domain" description="Ubiquitinyl hydrolase variant UBP zinc finger" evidence="1">
    <location>
        <begin position="17"/>
        <end position="72"/>
    </location>
</feature>
<dbReference type="Proteomes" id="UP000807342">
    <property type="component" value="Unassembled WGS sequence"/>
</dbReference>
<dbReference type="InterPro" id="IPR041432">
    <property type="entry name" value="UBP13_Znf-UBP_var"/>
</dbReference>
<dbReference type="EMBL" id="MU151283">
    <property type="protein sequence ID" value="KAF9445759.1"/>
    <property type="molecule type" value="Genomic_DNA"/>
</dbReference>
<dbReference type="Pfam" id="PF17807">
    <property type="entry name" value="zf-UBP_var"/>
    <property type="match status" value="1"/>
</dbReference>
<gene>
    <name evidence="2" type="ORF">P691DRAFT_784835</name>
</gene>
<comment type="caution">
    <text evidence="2">The sequence shown here is derived from an EMBL/GenBank/DDBJ whole genome shotgun (WGS) entry which is preliminary data.</text>
</comment>
<dbReference type="Gene3D" id="3.30.40.10">
    <property type="entry name" value="Zinc/RING finger domain, C3HC4 (zinc finger)"/>
    <property type="match status" value="2"/>
</dbReference>
<keyword evidence="3" id="KW-1185">Reference proteome</keyword>
<protein>
    <recommendedName>
        <fullName evidence="1">Ubiquitinyl hydrolase variant UBP zinc finger domain-containing protein</fullName>
    </recommendedName>
</protein>
<name>A0A9P5X754_9AGAR</name>
<evidence type="ECO:0000259" key="1">
    <source>
        <dbReference type="Pfam" id="PF17807"/>
    </source>
</evidence>
<accession>A0A9P5X754</accession>
<organism evidence="2 3">
    <name type="scientific">Macrolepiota fuliginosa MF-IS2</name>
    <dbReference type="NCBI Taxonomy" id="1400762"/>
    <lineage>
        <taxon>Eukaryota</taxon>
        <taxon>Fungi</taxon>
        <taxon>Dikarya</taxon>
        <taxon>Basidiomycota</taxon>
        <taxon>Agaricomycotina</taxon>
        <taxon>Agaricomycetes</taxon>
        <taxon>Agaricomycetidae</taxon>
        <taxon>Agaricales</taxon>
        <taxon>Agaricineae</taxon>
        <taxon>Agaricaceae</taxon>
        <taxon>Macrolepiota</taxon>
    </lineage>
</organism>
<dbReference type="OrthoDB" id="361536at2759"/>
<evidence type="ECO:0000313" key="3">
    <source>
        <dbReference type="Proteomes" id="UP000807342"/>
    </source>
</evidence>
<dbReference type="InterPro" id="IPR013083">
    <property type="entry name" value="Znf_RING/FYVE/PHD"/>
</dbReference>